<gene>
    <name evidence="2" type="ORF">A2519_04610</name>
</gene>
<proteinExistence type="predicted"/>
<dbReference type="AlphaFoldDB" id="A0A1F7FBW4"/>
<evidence type="ECO:0000256" key="1">
    <source>
        <dbReference type="SAM" id="MobiDB-lite"/>
    </source>
</evidence>
<protein>
    <submittedName>
        <fullName evidence="2">Uncharacterized protein</fullName>
    </submittedName>
</protein>
<name>A0A1F7FBW4_UNCRA</name>
<evidence type="ECO:0000313" key="3">
    <source>
        <dbReference type="Proteomes" id="UP000179243"/>
    </source>
</evidence>
<feature type="region of interest" description="Disordered" evidence="1">
    <location>
        <begin position="1"/>
        <end position="23"/>
    </location>
</feature>
<comment type="caution">
    <text evidence="2">The sequence shown here is derived from an EMBL/GenBank/DDBJ whole genome shotgun (WGS) entry which is preliminary data.</text>
</comment>
<reference evidence="2 3" key="1">
    <citation type="journal article" date="2016" name="Nat. Commun.">
        <title>Thousands of microbial genomes shed light on interconnected biogeochemical processes in an aquifer system.</title>
        <authorList>
            <person name="Anantharaman K."/>
            <person name="Brown C.T."/>
            <person name="Hug L.A."/>
            <person name="Sharon I."/>
            <person name="Castelle C.J."/>
            <person name="Probst A.J."/>
            <person name="Thomas B.C."/>
            <person name="Singh A."/>
            <person name="Wilkins M.J."/>
            <person name="Karaoz U."/>
            <person name="Brodie E.L."/>
            <person name="Williams K.H."/>
            <person name="Hubbard S.S."/>
            <person name="Banfield J.F."/>
        </authorList>
    </citation>
    <scope>NUCLEOTIDE SEQUENCE [LARGE SCALE GENOMIC DNA]</scope>
</reference>
<evidence type="ECO:0000313" key="2">
    <source>
        <dbReference type="EMBL" id="OGK03976.1"/>
    </source>
</evidence>
<dbReference type="EMBL" id="MFYX01000078">
    <property type="protein sequence ID" value="OGK03976.1"/>
    <property type="molecule type" value="Genomic_DNA"/>
</dbReference>
<sequence length="65" mass="7393">MVYKLEMKNHDQNDNLPARGHSEAGNRKLFTLPSFSFSMGTPHVPLEDKETLSAVLEKLRIHLCV</sequence>
<dbReference type="Proteomes" id="UP000179243">
    <property type="component" value="Unassembled WGS sequence"/>
</dbReference>
<accession>A0A1F7FBW4</accession>
<feature type="compositionally biased region" description="Basic and acidic residues" evidence="1">
    <location>
        <begin position="1"/>
        <end position="13"/>
    </location>
</feature>
<organism evidence="2 3">
    <name type="scientific">Candidatus Raymondbacteria bacterium RIFOXYD12_FULL_49_13</name>
    <dbReference type="NCBI Taxonomy" id="1817890"/>
    <lineage>
        <taxon>Bacteria</taxon>
        <taxon>Raymondiibacteriota</taxon>
    </lineage>
</organism>